<name>K8ELW1_9CHLO</name>
<protein>
    <recommendedName>
        <fullName evidence="3">Ubiquitin thioesterase OTU</fullName>
        <ecNumber evidence="3">3.4.19.12</ecNumber>
    </recommendedName>
</protein>
<dbReference type="PANTHER" id="PTHR13312:SF3">
    <property type="entry name" value="OVARIAN TUMOR DOMAIN-CONTAINING DEUBIQUITINATING ENZYME 3"/>
    <property type="match status" value="1"/>
</dbReference>
<dbReference type="GO" id="GO:0005829">
    <property type="term" value="C:cytosol"/>
    <property type="evidence" value="ECO:0007669"/>
    <property type="project" value="TreeGrafter"/>
</dbReference>
<dbReference type="FunFam" id="3.90.70.80:FF:000019">
    <property type="entry name" value="Cysteine proteinases superfamily protein"/>
    <property type="match status" value="1"/>
</dbReference>
<dbReference type="GeneID" id="19012472"/>
<feature type="compositionally biased region" description="Polar residues" evidence="4">
    <location>
        <begin position="9"/>
        <end position="20"/>
    </location>
</feature>
<dbReference type="GO" id="GO:0030968">
    <property type="term" value="P:endoplasmic reticulum unfolded protein response"/>
    <property type="evidence" value="ECO:0007669"/>
    <property type="project" value="TreeGrafter"/>
</dbReference>
<keyword evidence="2 3" id="KW-0378">Hydrolase</keyword>
<keyword evidence="3" id="KW-0833">Ubl conjugation pathway</keyword>
<dbReference type="eggNOG" id="KOG2606">
    <property type="taxonomic scope" value="Eukaryota"/>
</dbReference>
<keyword evidence="3" id="KW-0788">Thiol protease</keyword>
<evidence type="ECO:0000259" key="5">
    <source>
        <dbReference type="PROSITE" id="PS50802"/>
    </source>
</evidence>
<evidence type="ECO:0000256" key="4">
    <source>
        <dbReference type="SAM" id="MobiDB-lite"/>
    </source>
</evidence>
<sequence>MSSSSSSSFGETNDFANGNYHTHRHRRTTNDGSLPSSSSSLSSLRRILHIKNSVFGEISKASNETTKKTKKKKSEHYQRVKIKGDGRCMFRALALGLAHISKLNLTSSEETREADTLRTAVFEQMCREEEKRKEHAEANMSIKYGGEADGIEGYCRRIQKDDFWGGETELLVLAKLVKRPIMVYLPAHMAKNAASGSGYVCIQTYGEEYAKKTNKKTGKVTERAPVRLLYDGSVHYDLLI</sequence>
<dbReference type="InterPro" id="IPR003323">
    <property type="entry name" value="OTU_dom"/>
</dbReference>
<dbReference type="Pfam" id="PF02338">
    <property type="entry name" value="OTU"/>
    <property type="match status" value="1"/>
</dbReference>
<feature type="region of interest" description="Disordered" evidence="4">
    <location>
        <begin position="1"/>
        <end position="40"/>
    </location>
</feature>
<dbReference type="GO" id="GO:0004843">
    <property type="term" value="F:cysteine-type deubiquitinase activity"/>
    <property type="evidence" value="ECO:0007669"/>
    <property type="project" value="UniProtKB-UniRule"/>
</dbReference>
<keyword evidence="7" id="KW-1185">Reference proteome</keyword>
<evidence type="ECO:0000313" key="6">
    <source>
        <dbReference type="EMBL" id="CCO18949.1"/>
    </source>
</evidence>
<evidence type="ECO:0000256" key="1">
    <source>
        <dbReference type="ARBA" id="ARBA00000707"/>
    </source>
</evidence>
<dbReference type="PROSITE" id="PS50802">
    <property type="entry name" value="OTU"/>
    <property type="match status" value="1"/>
</dbReference>
<comment type="function">
    <text evidence="3">Hydrolase that can remove conjugated ubiquitin from proteins and may therefore play an important regulatory role at the level of protein turnover by preventing degradation.</text>
</comment>
<dbReference type="GO" id="GO:0036503">
    <property type="term" value="P:ERAD pathway"/>
    <property type="evidence" value="ECO:0007669"/>
    <property type="project" value="TreeGrafter"/>
</dbReference>
<dbReference type="STRING" id="41875.K8ELW1"/>
<keyword evidence="3" id="KW-0645">Protease</keyword>
<dbReference type="Gene3D" id="3.90.70.80">
    <property type="match status" value="1"/>
</dbReference>
<dbReference type="GO" id="GO:0005634">
    <property type="term" value="C:nucleus"/>
    <property type="evidence" value="ECO:0007669"/>
    <property type="project" value="TreeGrafter"/>
</dbReference>
<feature type="domain" description="OTU" evidence="5">
    <location>
        <begin position="77"/>
        <end position="240"/>
    </location>
</feature>
<keyword evidence="3" id="KW-0963">Cytoplasm</keyword>
<dbReference type="OrthoDB" id="409956at2759"/>
<gene>
    <name evidence="6" type="ordered locus">Bathy12g02160</name>
</gene>
<organism evidence="6 7">
    <name type="scientific">Bathycoccus prasinos</name>
    <dbReference type="NCBI Taxonomy" id="41875"/>
    <lineage>
        <taxon>Eukaryota</taxon>
        <taxon>Viridiplantae</taxon>
        <taxon>Chlorophyta</taxon>
        <taxon>Mamiellophyceae</taxon>
        <taxon>Mamiellales</taxon>
        <taxon>Bathycoccaceae</taxon>
        <taxon>Bathycoccus</taxon>
    </lineage>
</organism>
<comment type="subcellular location">
    <subcellularLocation>
        <location evidence="3">Cytoplasm</location>
    </subcellularLocation>
</comment>
<dbReference type="GO" id="GO:0016579">
    <property type="term" value="P:protein deubiquitination"/>
    <property type="evidence" value="ECO:0007669"/>
    <property type="project" value="TreeGrafter"/>
</dbReference>
<dbReference type="RefSeq" id="XP_007509834.1">
    <property type="nucleotide sequence ID" value="XM_007509772.1"/>
</dbReference>
<dbReference type="AlphaFoldDB" id="K8ELW1"/>
<evidence type="ECO:0000256" key="3">
    <source>
        <dbReference type="RuleBase" id="RU367104"/>
    </source>
</evidence>
<dbReference type="EC" id="3.4.19.12" evidence="3"/>
<comment type="catalytic activity">
    <reaction evidence="1 3">
        <text>Thiol-dependent hydrolysis of ester, thioester, amide, peptide and isopeptide bonds formed by the C-terminal Gly of ubiquitin (a 76-residue protein attached to proteins as an intracellular targeting signal).</text>
        <dbReference type="EC" id="3.4.19.12"/>
    </reaction>
</comment>
<accession>K8ELW1</accession>
<dbReference type="InterPro" id="IPR038765">
    <property type="entry name" value="Papain-like_cys_pep_sf"/>
</dbReference>
<proteinExistence type="predicted"/>
<dbReference type="CDD" id="cd22759">
    <property type="entry name" value="OTU_plant_OTU3-like"/>
    <property type="match status" value="1"/>
</dbReference>
<evidence type="ECO:0000256" key="2">
    <source>
        <dbReference type="ARBA" id="ARBA00022801"/>
    </source>
</evidence>
<reference evidence="6 7" key="1">
    <citation type="submission" date="2011-10" db="EMBL/GenBank/DDBJ databases">
        <authorList>
            <person name="Genoscope - CEA"/>
        </authorList>
    </citation>
    <scope>NUCLEOTIDE SEQUENCE [LARGE SCALE GENOMIC DNA]</scope>
    <source>
        <strain evidence="6 7">RCC 1105</strain>
    </source>
</reference>
<dbReference type="EMBL" id="FO082267">
    <property type="protein sequence ID" value="CCO18949.1"/>
    <property type="molecule type" value="Genomic_DNA"/>
</dbReference>
<dbReference type="Proteomes" id="UP000198341">
    <property type="component" value="Chromosome 12"/>
</dbReference>
<evidence type="ECO:0000313" key="7">
    <source>
        <dbReference type="Proteomes" id="UP000198341"/>
    </source>
</evidence>
<dbReference type="PANTHER" id="PTHR13312">
    <property type="entry name" value="HIV-INDUCED PROTEIN-7-LIKE PROTEASE"/>
    <property type="match status" value="1"/>
</dbReference>
<dbReference type="SUPFAM" id="SSF54001">
    <property type="entry name" value="Cysteine proteinases"/>
    <property type="match status" value="1"/>
</dbReference>
<dbReference type="KEGG" id="bpg:Bathy12g02160"/>